<dbReference type="Gene3D" id="3.40.50.300">
    <property type="entry name" value="P-loop containing nucleotide triphosphate hydrolases"/>
    <property type="match status" value="1"/>
</dbReference>
<organism evidence="5 6">
    <name type="scientific">Rhodovarius crocodyli</name>
    <dbReference type="NCBI Taxonomy" id="1979269"/>
    <lineage>
        <taxon>Bacteria</taxon>
        <taxon>Pseudomonadati</taxon>
        <taxon>Pseudomonadota</taxon>
        <taxon>Alphaproteobacteria</taxon>
        <taxon>Acetobacterales</taxon>
        <taxon>Roseomonadaceae</taxon>
        <taxon>Rhodovarius</taxon>
    </lineage>
</organism>
<dbReference type="SUPFAM" id="SSF52540">
    <property type="entry name" value="P-loop containing nucleoside triphosphate hydrolases"/>
    <property type="match status" value="1"/>
</dbReference>
<dbReference type="GO" id="GO:0016887">
    <property type="term" value="F:ATP hydrolysis activity"/>
    <property type="evidence" value="ECO:0007669"/>
    <property type="project" value="InterPro"/>
</dbReference>
<evidence type="ECO:0000313" key="6">
    <source>
        <dbReference type="Proteomes" id="UP000282957"/>
    </source>
</evidence>
<dbReference type="EMBL" id="SACL01000002">
    <property type="protein sequence ID" value="RVT97723.1"/>
    <property type="molecule type" value="Genomic_DNA"/>
</dbReference>
<dbReference type="Pfam" id="PF00005">
    <property type="entry name" value="ABC_tran"/>
    <property type="match status" value="1"/>
</dbReference>
<dbReference type="Gene3D" id="2.40.50.100">
    <property type="match status" value="1"/>
</dbReference>
<comment type="caution">
    <text evidence="5">The sequence shown here is derived from an EMBL/GenBank/DDBJ whole genome shotgun (WGS) entry which is preliminary data.</text>
</comment>
<name>A0A437MJB8_9PROT</name>
<dbReference type="InterPro" id="IPR013611">
    <property type="entry name" value="Transp-assoc_OB_typ2"/>
</dbReference>
<dbReference type="FunFam" id="3.40.50.300:FF:000133">
    <property type="entry name" value="Spermidine/putrescine import ATP-binding protein PotA"/>
    <property type="match status" value="1"/>
</dbReference>
<keyword evidence="3 5" id="KW-0067">ATP-binding</keyword>
<dbReference type="Pfam" id="PF08402">
    <property type="entry name" value="TOBE_2"/>
    <property type="match status" value="1"/>
</dbReference>
<keyword evidence="2" id="KW-0547">Nucleotide-binding</keyword>
<dbReference type="SMART" id="SM00382">
    <property type="entry name" value="AAA"/>
    <property type="match status" value="1"/>
</dbReference>
<evidence type="ECO:0000259" key="4">
    <source>
        <dbReference type="PROSITE" id="PS50893"/>
    </source>
</evidence>
<dbReference type="PANTHER" id="PTHR42781">
    <property type="entry name" value="SPERMIDINE/PUTRESCINE IMPORT ATP-BINDING PROTEIN POTA"/>
    <property type="match status" value="1"/>
</dbReference>
<evidence type="ECO:0000256" key="2">
    <source>
        <dbReference type="ARBA" id="ARBA00022741"/>
    </source>
</evidence>
<dbReference type="GO" id="GO:0022857">
    <property type="term" value="F:transmembrane transporter activity"/>
    <property type="evidence" value="ECO:0007669"/>
    <property type="project" value="InterPro"/>
</dbReference>
<dbReference type="SUPFAM" id="SSF50331">
    <property type="entry name" value="MOP-like"/>
    <property type="match status" value="1"/>
</dbReference>
<dbReference type="Proteomes" id="UP000282957">
    <property type="component" value="Unassembled WGS sequence"/>
</dbReference>
<sequence>MSGIDDVLRLDGVGKKFGAFTALHEAWLRVQPGEFVTLLGPSGCGKTTLLNLIAGFLEADAGEIFIGGKLVTQTPVWERDIGIVFQSYALFPHMDVAKNVGYGLRARGVSRAEEAARVAEALAMVRLSALADRKPRQLSGGQQQRVALARALVIRPSLLLLDEPFSALDRNLRMEMQFELKEIQLKLGVTTIFVTHDQGEAMSMSDRIAVMSEGRILQLDTPEAVYRRPAHRFVAGFIGDATVLRGRLLGMQGGKAGVSAAGVTFSVPAAPLEGVAPGADIDVFLRPEHLHPAEGGEALEGTVVSRAYLGDRAELLVETPGAGRVLLRVPGLAALERWGVGAPIRMGFAGAEPVAFPTG</sequence>
<dbReference type="InterPro" id="IPR050093">
    <property type="entry name" value="ABC_SmlMolc_Importer"/>
</dbReference>
<keyword evidence="6" id="KW-1185">Reference proteome</keyword>
<dbReference type="InterPro" id="IPR003593">
    <property type="entry name" value="AAA+_ATPase"/>
</dbReference>
<dbReference type="InterPro" id="IPR008995">
    <property type="entry name" value="Mo/tungstate-bd_C_term_dom"/>
</dbReference>
<dbReference type="RefSeq" id="WP_127786952.1">
    <property type="nucleotide sequence ID" value="NZ_SACL01000002.1"/>
</dbReference>
<feature type="domain" description="ABC transporter" evidence="4">
    <location>
        <begin position="8"/>
        <end position="238"/>
    </location>
</feature>
<dbReference type="PROSITE" id="PS50893">
    <property type="entry name" value="ABC_TRANSPORTER_2"/>
    <property type="match status" value="1"/>
</dbReference>
<dbReference type="AlphaFoldDB" id="A0A437MJB8"/>
<dbReference type="GO" id="GO:0043190">
    <property type="term" value="C:ATP-binding cassette (ABC) transporter complex"/>
    <property type="evidence" value="ECO:0007669"/>
    <property type="project" value="InterPro"/>
</dbReference>
<dbReference type="InterPro" id="IPR003439">
    <property type="entry name" value="ABC_transporter-like_ATP-bd"/>
</dbReference>
<accession>A0A437MJB8</accession>
<proteinExistence type="predicted"/>
<gene>
    <name evidence="5" type="ORF">EOD42_07915</name>
</gene>
<dbReference type="GO" id="GO:0015847">
    <property type="term" value="P:putrescine transport"/>
    <property type="evidence" value="ECO:0007669"/>
    <property type="project" value="UniProtKB-ARBA"/>
</dbReference>
<evidence type="ECO:0000256" key="3">
    <source>
        <dbReference type="ARBA" id="ARBA00022840"/>
    </source>
</evidence>
<dbReference type="PROSITE" id="PS00211">
    <property type="entry name" value="ABC_TRANSPORTER_1"/>
    <property type="match status" value="1"/>
</dbReference>
<keyword evidence="1" id="KW-0813">Transport</keyword>
<dbReference type="OrthoDB" id="9802264at2"/>
<evidence type="ECO:0000256" key="1">
    <source>
        <dbReference type="ARBA" id="ARBA00022448"/>
    </source>
</evidence>
<dbReference type="GO" id="GO:0005524">
    <property type="term" value="F:ATP binding"/>
    <property type="evidence" value="ECO:0007669"/>
    <property type="project" value="UniProtKB-KW"/>
</dbReference>
<protein>
    <submittedName>
        <fullName evidence="5">ABC transporter ATP-binding protein</fullName>
    </submittedName>
</protein>
<evidence type="ECO:0000313" key="5">
    <source>
        <dbReference type="EMBL" id="RVT97723.1"/>
    </source>
</evidence>
<dbReference type="InterPro" id="IPR017871">
    <property type="entry name" value="ABC_transporter-like_CS"/>
</dbReference>
<reference evidence="5 6" key="1">
    <citation type="submission" date="2019-01" db="EMBL/GenBank/DDBJ databases">
        <authorList>
            <person name="Chen W.-M."/>
        </authorList>
    </citation>
    <scope>NUCLEOTIDE SEQUENCE [LARGE SCALE GENOMIC DNA]</scope>
    <source>
        <strain evidence="5 6">CCP-6</strain>
    </source>
</reference>
<dbReference type="PANTHER" id="PTHR42781:SF4">
    <property type="entry name" value="SPERMIDINE_PUTRESCINE IMPORT ATP-BINDING PROTEIN POTA"/>
    <property type="match status" value="1"/>
</dbReference>
<dbReference type="InterPro" id="IPR027417">
    <property type="entry name" value="P-loop_NTPase"/>
</dbReference>